<dbReference type="AlphaFoldDB" id="A0A7I8DLF2"/>
<dbReference type="InterPro" id="IPR006521">
    <property type="entry name" value="Tail_protein_I"/>
</dbReference>
<gene>
    <name evidence="1" type="ORF">bsdcttw_11620</name>
</gene>
<evidence type="ECO:0000313" key="2">
    <source>
        <dbReference type="Proteomes" id="UP000515703"/>
    </source>
</evidence>
<organism evidence="1 2">
    <name type="scientific">Anaerocolumna chitinilytica</name>
    <dbReference type="NCBI Taxonomy" id="1727145"/>
    <lineage>
        <taxon>Bacteria</taxon>
        <taxon>Bacillati</taxon>
        <taxon>Bacillota</taxon>
        <taxon>Clostridia</taxon>
        <taxon>Lachnospirales</taxon>
        <taxon>Lachnospiraceae</taxon>
        <taxon>Anaerocolumna</taxon>
    </lineage>
</organism>
<dbReference type="Proteomes" id="UP000515703">
    <property type="component" value="Chromosome"/>
</dbReference>
<sequence>MQLNKISLLELLPPYMQDDQTVIGLCAAADVIYKKLHDEISKINFFENLDMLGEAELDYIADANQIIWYKKSAPMSSKIDLIKNSESVFWNLGTISAIESVIKDTLGEAEVIEWFDYEGDPYHFKIVSKNPQLQSDAINQFNAVIEQVKRKIAILDTIEISLTATMNTYYSFKLSTGSYVSLRQEG</sequence>
<keyword evidence="2" id="KW-1185">Reference proteome</keyword>
<dbReference type="Pfam" id="PF09684">
    <property type="entry name" value="Tail_P2_I"/>
    <property type="match status" value="1"/>
</dbReference>
<protein>
    <recommendedName>
        <fullName evidence="3">Phage tail protein I</fullName>
    </recommendedName>
</protein>
<reference evidence="1 2" key="2">
    <citation type="submission" date="2020-08" db="EMBL/GenBank/DDBJ databases">
        <authorList>
            <person name="Ueki A."/>
            <person name="Tonouchi A."/>
        </authorList>
    </citation>
    <scope>NUCLEOTIDE SEQUENCE [LARGE SCALE GENOMIC DNA]</scope>
    <source>
        <strain evidence="1 2">CTTW</strain>
    </source>
</reference>
<proteinExistence type="predicted"/>
<reference evidence="1 2" key="1">
    <citation type="submission" date="2020-08" db="EMBL/GenBank/DDBJ databases">
        <title>Draft genome sequencing of an Anaerocolumna strain isolated from anoxic soil subjected to BSD treatment.</title>
        <authorList>
            <person name="Uek A."/>
            <person name="Tonouchi A."/>
        </authorList>
    </citation>
    <scope>NUCLEOTIDE SEQUENCE [LARGE SCALE GENOMIC DNA]</scope>
    <source>
        <strain evidence="1 2">CTTW</strain>
    </source>
</reference>
<name>A0A7I8DLF2_9FIRM</name>
<dbReference type="EMBL" id="AP023368">
    <property type="protein sequence ID" value="BCJ98121.1"/>
    <property type="molecule type" value="Genomic_DNA"/>
</dbReference>
<accession>A0A7I8DLF2</accession>
<evidence type="ECO:0000313" key="1">
    <source>
        <dbReference type="EMBL" id="BCJ98121.1"/>
    </source>
</evidence>
<dbReference type="KEGG" id="acht:bsdcttw_11620"/>
<evidence type="ECO:0008006" key="3">
    <source>
        <dbReference type="Google" id="ProtNLM"/>
    </source>
</evidence>
<dbReference type="RefSeq" id="WP_185258471.1">
    <property type="nucleotide sequence ID" value="NZ_AP023368.1"/>
</dbReference>